<dbReference type="CTD" id="653567"/>
<evidence type="ECO:0000313" key="2">
    <source>
        <dbReference type="Ensembl" id="ENSELUP00000092003.1"/>
    </source>
</evidence>
<evidence type="ECO:0008006" key="4">
    <source>
        <dbReference type="Google" id="ProtNLM"/>
    </source>
</evidence>
<dbReference type="PANTHER" id="PTHR31453:SF2">
    <property type="entry name" value="TRANSMEMBRANE PROTEIN 236"/>
    <property type="match status" value="1"/>
</dbReference>
<dbReference type="AlphaFoldDB" id="A0AAY5KS61"/>
<keyword evidence="1" id="KW-0812">Transmembrane</keyword>
<dbReference type="Proteomes" id="UP000265140">
    <property type="component" value="Chromosome 3"/>
</dbReference>
<keyword evidence="3" id="KW-1185">Reference proteome</keyword>
<organism evidence="2 3">
    <name type="scientific">Esox lucius</name>
    <name type="common">Northern pike</name>
    <dbReference type="NCBI Taxonomy" id="8010"/>
    <lineage>
        <taxon>Eukaryota</taxon>
        <taxon>Metazoa</taxon>
        <taxon>Chordata</taxon>
        <taxon>Craniata</taxon>
        <taxon>Vertebrata</taxon>
        <taxon>Euteleostomi</taxon>
        <taxon>Actinopterygii</taxon>
        <taxon>Neopterygii</taxon>
        <taxon>Teleostei</taxon>
        <taxon>Protacanthopterygii</taxon>
        <taxon>Esociformes</taxon>
        <taxon>Esocidae</taxon>
        <taxon>Esox</taxon>
    </lineage>
</organism>
<evidence type="ECO:0000256" key="1">
    <source>
        <dbReference type="SAM" id="Phobius"/>
    </source>
</evidence>
<accession>A0AAY5KS61</accession>
<dbReference type="GeneID" id="105030192"/>
<sequence length="340" mass="38670">MPSGRLIKQVVYEGMQFVCLSVPVFVVIERFASLMLHVTGDLTAYWLVVAASIAYVTSISLLVWVPIRYLILKKRRILTDITQWRPTTLAYVILCTLPCFVILIAASKVQVDKGPHYRYDHFSELPVSLVLFSLICMDIIERINPFCLTGQGDNGEMELNMSGPVLTHPEQVNSVSGRLHSERGQNGVVANVSATGRWRDPEPASYLYSSSHSGSLHFLWSRDMRSEVFAHSFLFWMDVVELVRMAGVPDVFYSGWIFAGYILAFLSCLRLVLTPHSALLPLAGFLLQDLPFLVLRLALTSVHGFVTPLFYTMKNLLICLTFIYFNFMTKLRFFRRESMF</sequence>
<feature type="transmembrane region" description="Helical" evidence="1">
    <location>
        <begin position="253"/>
        <end position="272"/>
    </location>
</feature>
<protein>
    <recommendedName>
        <fullName evidence="4">Transmembrane protein 236</fullName>
    </recommendedName>
</protein>
<evidence type="ECO:0000313" key="3">
    <source>
        <dbReference type="Proteomes" id="UP000265140"/>
    </source>
</evidence>
<dbReference type="InterPro" id="IPR020394">
    <property type="entry name" value="Uncharacterised_FAM23-like_TM"/>
</dbReference>
<dbReference type="GeneTree" id="ENSGT00390000015525"/>
<feature type="transmembrane region" description="Helical" evidence="1">
    <location>
        <begin position="12"/>
        <end position="32"/>
    </location>
</feature>
<dbReference type="PANTHER" id="PTHR31453">
    <property type="entry name" value="TRANSMEMBRANE PROTEIN 236"/>
    <property type="match status" value="1"/>
</dbReference>
<dbReference type="KEGG" id="els:105030192"/>
<feature type="transmembrane region" description="Helical" evidence="1">
    <location>
        <begin position="88"/>
        <end position="109"/>
    </location>
</feature>
<reference evidence="2" key="3">
    <citation type="submission" date="2025-09" db="UniProtKB">
        <authorList>
            <consortium name="Ensembl"/>
        </authorList>
    </citation>
    <scope>IDENTIFICATION</scope>
</reference>
<name>A0AAY5KS61_ESOLU</name>
<feature type="transmembrane region" description="Helical" evidence="1">
    <location>
        <begin position="305"/>
        <end position="327"/>
    </location>
</feature>
<dbReference type="Ensembl" id="ENSELUT00000105366.1">
    <property type="protein sequence ID" value="ENSELUP00000092003.1"/>
    <property type="gene ID" value="ENSELUG00000039512.1"/>
</dbReference>
<reference evidence="2 3" key="1">
    <citation type="submission" date="2020-02" db="EMBL/GenBank/DDBJ databases">
        <title>Esox lucius (northern pike) genome, fEsoLuc1, primary haplotype.</title>
        <authorList>
            <person name="Myers G."/>
            <person name="Karagic N."/>
            <person name="Meyer A."/>
            <person name="Pippel M."/>
            <person name="Reichard M."/>
            <person name="Winkler S."/>
            <person name="Tracey A."/>
            <person name="Sims Y."/>
            <person name="Howe K."/>
            <person name="Rhie A."/>
            <person name="Formenti G."/>
            <person name="Durbin R."/>
            <person name="Fedrigo O."/>
            <person name="Jarvis E.D."/>
        </authorList>
    </citation>
    <scope>NUCLEOTIDE SEQUENCE [LARGE SCALE GENOMIC DNA]</scope>
</reference>
<keyword evidence="1" id="KW-0472">Membrane</keyword>
<feature type="transmembrane region" description="Helical" evidence="1">
    <location>
        <begin position="44"/>
        <end position="67"/>
    </location>
</feature>
<keyword evidence="1" id="KW-1133">Transmembrane helix</keyword>
<proteinExistence type="predicted"/>
<dbReference type="RefSeq" id="XP_010902204.2">
    <property type="nucleotide sequence ID" value="XM_010903902.3"/>
</dbReference>
<reference evidence="2" key="2">
    <citation type="submission" date="2025-08" db="UniProtKB">
        <authorList>
            <consortium name="Ensembl"/>
        </authorList>
    </citation>
    <scope>IDENTIFICATION</scope>
</reference>